<accession>A0A804KW86</accession>
<feature type="compositionally biased region" description="Basic and acidic residues" evidence="2">
    <location>
        <begin position="275"/>
        <end position="300"/>
    </location>
</feature>
<dbReference type="PROSITE" id="PS51035">
    <property type="entry name" value="BAG"/>
    <property type="match status" value="1"/>
</dbReference>
<feature type="compositionally biased region" description="Basic residues" evidence="2">
    <location>
        <begin position="1097"/>
        <end position="1119"/>
    </location>
</feature>
<evidence type="ECO:0000256" key="1">
    <source>
        <dbReference type="ARBA" id="ARBA00023186"/>
    </source>
</evidence>
<dbReference type="InterPro" id="IPR040400">
    <property type="entry name" value="BAG5/6/7/8"/>
</dbReference>
<dbReference type="SMART" id="SM00264">
    <property type="entry name" value="BAG"/>
    <property type="match status" value="1"/>
</dbReference>
<evidence type="ECO:0000313" key="5">
    <source>
        <dbReference type="EnsemblPlants" id="Ma10_p14770.1"/>
    </source>
</evidence>
<dbReference type="Pfam" id="PF02179">
    <property type="entry name" value="BAG"/>
    <property type="match status" value="1"/>
</dbReference>
<keyword evidence="6" id="KW-1185">Reference proteome</keyword>
<dbReference type="Gene3D" id="1.20.58.120">
    <property type="entry name" value="BAG domain"/>
    <property type="match status" value="1"/>
</dbReference>
<dbReference type="Proteomes" id="UP000012960">
    <property type="component" value="Unplaced"/>
</dbReference>
<organism evidence="5 6">
    <name type="scientific">Musa acuminata subsp. malaccensis</name>
    <name type="common">Wild banana</name>
    <name type="synonym">Musa malaccensis</name>
    <dbReference type="NCBI Taxonomy" id="214687"/>
    <lineage>
        <taxon>Eukaryota</taxon>
        <taxon>Viridiplantae</taxon>
        <taxon>Streptophyta</taxon>
        <taxon>Embryophyta</taxon>
        <taxon>Tracheophyta</taxon>
        <taxon>Spermatophyta</taxon>
        <taxon>Magnoliopsida</taxon>
        <taxon>Liliopsida</taxon>
        <taxon>Zingiberales</taxon>
        <taxon>Musaceae</taxon>
        <taxon>Musa</taxon>
    </lineage>
</organism>
<dbReference type="PROSITE" id="PS50096">
    <property type="entry name" value="IQ"/>
    <property type="match status" value="1"/>
</dbReference>
<dbReference type="InParanoid" id="A0A804KW86"/>
<keyword evidence="1" id="KW-0143">Chaperone</keyword>
<feature type="region of interest" description="Disordered" evidence="2">
    <location>
        <begin position="275"/>
        <end position="412"/>
    </location>
</feature>
<feature type="region of interest" description="Disordered" evidence="2">
    <location>
        <begin position="1094"/>
        <end position="1119"/>
    </location>
</feature>
<dbReference type="Gramene" id="Ma10_t14770.1">
    <property type="protein sequence ID" value="Ma10_p14770.1"/>
    <property type="gene ID" value="Ma10_g14770"/>
</dbReference>
<dbReference type="EMBL" id="HG996476">
    <property type="protein sequence ID" value="CAG1853542.1"/>
    <property type="molecule type" value="Genomic_DNA"/>
</dbReference>
<dbReference type="PANTHER" id="PTHR33322:SF16">
    <property type="entry name" value="BAG FAMILY MOLECULAR CHAPERONE REGULATOR 6"/>
    <property type="match status" value="1"/>
</dbReference>
<feature type="region of interest" description="Disordered" evidence="2">
    <location>
        <begin position="807"/>
        <end position="827"/>
    </location>
</feature>
<dbReference type="OrthoDB" id="787121at2759"/>
<dbReference type="InterPro" id="IPR036533">
    <property type="entry name" value="BAG_dom_sf"/>
</dbReference>
<protein>
    <submittedName>
        <fullName evidence="4">(wild Malaysian banana) hypothetical protein</fullName>
    </submittedName>
</protein>
<feature type="compositionally biased region" description="Basic and acidic residues" evidence="2">
    <location>
        <begin position="390"/>
        <end position="412"/>
    </location>
</feature>
<dbReference type="GO" id="GO:0006457">
    <property type="term" value="P:protein folding"/>
    <property type="evidence" value="ECO:0000318"/>
    <property type="project" value="GO_Central"/>
</dbReference>
<feature type="compositionally biased region" description="Low complexity" evidence="2">
    <location>
        <begin position="350"/>
        <end position="363"/>
    </location>
</feature>
<evidence type="ECO:0000259" key="3">
    <source>
        <dbReference type="PROSITE" id="PS51035"/>
    </source>
</evidence>
<dbReference type="AlphaFoldDB" id="A0A804KW86"/>
<sequence length="1119" mass="125495">MVPPYRYMESYPQNRDHIPYPYHHYPSWEAVSPQTRVDTARPFSSFGPWTSNGSVAHPSPTEANGCCSHVYPPGYFYFRPPCPYTPPPPQAYYHAPYPPYYSSYPSFVIPPSHYSADQNPYDYDRPRAYCCGCPDHTCNKGGNNNVKIEEQKTEKDQDNESSSLIQQPNYPYPVVCIPPSYLKNKMTNKSSESSPQWNGWIPMDINGLDGAKQDEDGKKSLQYDERRNQFPWPIIWMPGDQKSEDKDLKEINSNPEVKETPSSKIKLIPLKLLGDEHISPGDKEDRHKTLGHREAVTERKSRTKIIPVKHIEEDNQKRPNMDEKRKDKEEEKSHSIPEKQEENGAKKSISKLLPPTKTSKLPPVCLRVDPLPRKKPTNGTSRSPSPPGFKDQEKAHKEKTEREQPILKDKKEEISKKEVRVVEAADKLSNEAENPKTESQEMMTATVKEEYAKIEENQQPDKGTGLEAMEVKTVEVLKYGKEVEEDEQVPTDKATHELDEGKRCMENSESIINEQRKERKILSQSDAATLIQSAYRGFEMRRWQPLEKLRKIHQIRQQTEAVKKQIQMFEASSKEQDLKHKVAISEAIMNLLLQLDTIQGLHPSVRDMRKHVARELISLQDKLDSLGDHEKMEVEKQLDSDCGAISSTNSFVTTNLEPEHMSSQSEKTFVDEKEEAAIKWQTDDAVITESPDSVAGTGDLKSLNVDMGSTTEEHQDIAPLEEQLSSALREAVESHVTEEEQSCVSEGVTEKKQSSGLEGGTETLASIPQVEAPSASVDEVWKLETDEHVECQGINSLVEHVRDELPDAEAGNDETGDVKLEKPSVPSVKGEDIELAAEESNHSLKAINPEQVQLVEATAGVKEGDFDVKGTILPGDEVDTMREDLQVPDQKSCDLVEKMVGNTDVVHVVTEVPCSEQPFLGTCAIDNGNAGCTVGNIEKRAEDADSIVTHLPDATYNQCHSPGDFEVGKENGVNPMLLPDGTNIIKDECFSSVETSEPKIDKVHSLVEALEPVSMSPRQLPDAVNINKDERVSADEPFEANANDAADGNLSKEEKKLVEENEKLREMLETLLKAGQAQLGVIADLNGRVKDLERKLSQKRRCKVKSSKPRRPSPRKVAS</sequence>
<dbReference type="EnsemblPlants" id="Ma10_t14770.1">
    <property type="protein sequence ID" value="Ma10_p14770.1"/>
    <property type="gene ID" value="Ma10_g14770"/>
</dbReference>
<name>A0A804KW86_MUSAM</name>
<reference evidence="5" key="2">
    <citation type="submission" date="2021-05" db="UniProtKB">
        <authorList>
            <consortium name="EnsemblPlants"/>
        </authorList>
    </citation>
    <scope>IDENTIFICATION</scope>
    <source>
        <strain evidence="5">subsp. malaccensis</strain>
    </source>
</reference>
<feature type="region of interest" description="Disordered" evidence="2">
    <location>
        <begin position="737"/>
        <end position="766"/>
    </location>
</feature>
<evidence type="ECO:0000313" key="4">
    <source>
        <dbReference type="EMBL" id="CAG1853542.1"/>
    </source>
</evidence>
<dbReference type="SUPFAM" id="SSF63491">
    <property type="entry name" value="BAG domain"/>
    <property type="match status" value="1"/>
</dbReference>
<dbReference type="GO" id="GO:0051087">
    <property type="term" value="F:protein-folding chaperone binding"/>
    <property type="evidence" value="ECO:0007669"/>
    <property type="project" value="InterPro"/>
</dbReference>
<evidence type="ECO:0000256" key="2">
    <source>
        <dbReference type="SAM" id="MobiDB-lite"/>
    </source>
</evidence>
<evidence type="ECO:0000313" key="6">
    <source>
        <dbReference type="Proteomes" id="UP000012960"/>
    </source>
</evidence>
<dbReference type="CDD" id="cd23767">
    <property type="entry name" value="IQCD"/>
    <property type="match status" value="1"/>
</dbReference>
<dbReference type="FunFam" id="1.20.58.120:FF:000010">
    <property type="entry name" value="BAG family molecular chaperone regulator 6"/>
    <property type="match status" value="1"/>
</dbReference>
<feature type="domain" description="BAG" evidence="3">
    <location>
        <begin position="551"/>
        <end position="627"/>
    </location>
</feature>
<proteinExistence type="predicted"/>
<dbReference type="OMA" id="ESHHNER"/>
<feature type="compositionally biased region" description="Basic and acidic residues" evidence="2">
    <location>
        <begin position="309"/>
        <end position="345"/>
    </location>
</feature>
<dbReference type="InterPro" id="IPR003103">
    <property type="entry name" value="BAG_domain"/>
</dbReference>
<dbReference type="PANTHER" id="PTHR33322">
    <property type="entry name" value="BAG DOMAIN CONTAINING PROTEIN, EXPRESSED"/>
    <property type="match status" value="1"/>
</dbReference>
<gene>
    <name evidence="4" type="ORF">GSMUA_317680.1</name>
</gene>
<reference evidence="4" key="1">
    <citation type="submission" date="2021-03" db="EMBL/GenBank/DDBJ databases">
        <authorList>
            <consortium name="Genoscope - CEA"/>
            <person name="William W."/>
        </authorList>
    </citation>
    <scope>NUCLEOTIDE SEQUENCE</scope>
    <source>
        <strain evidence="4">Doubled-haploid Pahang</strain>
    </source>
</reference>